<reference evidence="2" key="1">
    <citation type="journal article" date="2015" name="Nature">
        <title>Complex archaea that bridge the gap between prokaryotes and eukaryotes.</title>
        <authorList>
            <person name="Spang A."/>
            <person name="Saw J.H."/>
            <person name="Jorgensen S.L."/>
            <person name="Zaremba-Niedzwiedzka K."/>
            <person name="Martijn J."/>
            <person name="Lind A.E."/>
            <person name="van Eijk R."/>
            <person name="Schleper C."/>
            <person name="Guy L."/>
            <person name="Ettema T.J."/>
        </authorList>
    </citation>
    <scope>NUCLEOTIDE SEQUENCE</scope>
</reference>
<name>A0A0F9W831_9ZZZZ</name>
<evidence type="ECO:0008006" key="3">
    <source>
        <dbReference type="Google" id="ProtNLM"/>
    </source>
</evidence>
<evidence type="ECO:0000313" key="2">
    <source>
        <dbReference type="EMBL" id="KKO12570.1"/>
    </source>
</evidence>
<keyword evidence="1" id="KW-0175">Coiled coil</keyword>
<dbReference type="AlphaFoldDB" id="A0A0F9W831"/>
<gene>
    <name evidence="2" type="ORF">LCGC14_0005850</name>
</gene>
<dbReference type="PANTHER" id="PTHR30523">
    <property type="entry name" value="PHOSPHOENOLPYRUVATE CARBOXYLASE"/>
    <property type="match status" value="1"/>
</dbReference>
<dbReference type="Pfam" id="PF00311">
    <property type="entry name" value="PEPcase"/>
    <property type="match status" value="2"/>
</dbReference>
<dbReference type="SUPFAM" id="SSF51621">
    <property type="entry name" value="Phosphoenolpyruvate/pyruvate domain"/>
    <property type="match status" value="1"/>
</dbReference>
<accession>A0A0F9W831</accession>
<dbReference type="GO" id="GO:0008964">
    <property type="term" value="F:phosphoenolpyruvate carboxylase activity"/>
    <property type="evidence" value="ECO:0007669"/>
    <property type="project" value="InterPro"/>
</dbReference>
<dbReference type="PANTHER" id="PTHR30523:SF6">
    <property type="entry name" value="PHOSPHOENOLPYRUVATE CARBOXYLASE"/>
    <property type="match status" value="1"/>
</dbReference>
<comment type="caution">
    <text evidence="2">The sequence shown here is derived from an EMBL/GenBank/DDBJ whole genome shotgun (WGS) entry which is preliminary data.</text>
</comment>
<organism evidence="2">
    <name type="scientific">marine sediment metagenome</name>
    <dbReference type="NCBI Taxonomy" id="412755"/>
    <lineage>
        <taxon>unclassified sequences</taxon>
        <taxon>metagenomes</taxon>
        <taxon>ecological metagenomes</taxon>
    </lineage>
</organism>
<dbReference type="GO" id="GO:0005829">
    <property type="term" value="C:cytosol"/>
    <property type="evidence" value="ECO:0007669"/>
    <property type="project" value="TreeGrafter"/>
</dbReference>
<evidence type="ECO:0000256" key="1">
    <source>
        <dbReference type="SAM" id="Coils"/>
    </source>
</evidence>
<dbReference type="GO" id="GO:0015977">
    <property type="term" value="P:carbon fixation"/>
    <property type="evidence" value="ECO:0007669"/>
    <property type="project" value="InterPro"/>
</dbReference>
<dbReference type="InterPro" id="IPR015813">
    <property type="entry name" value="Pyrv/PenolPyrv_kinase-like_dom"/>
</dbReference>
<protein>
    <recommendedName>
        <fullName evidence="3">Phosphoenolpyruvate carboxylase</fullName>
    </recommendedName>
</protein>
<dbReference type="PRINTS" id="PR00150">
    <property type="entry name" value="PEPCARBXLASE"/>
</dbReference>
<feature type="coiled-coil region" evidence="1">
    <location>
        <begin position="611"/>
        <end position="638"/>
    </location>
</feature>
<dbReference type="GO" id="GO:0006099">
    <property type="term" value="P:tricarboxylic acid cycle"/>
    <property type="evidence" value="ECO:0007669"/>
    <property type="project" value="InterPro"/>
</dbReference>
<dbReference type="InterPro" id="IPR021135">
    <property type="entry name" value="PEP_COase"/>
</dbReference>
<dbReference type="EMBL" id="LAZR01000001">
    <property type="protein sequence ID" value="KKO12570.1"/>
    <property type="molecule type" value="Genomic_DNA"/>
</dbReference>
<proteinExistence type="predicted"/>
<sequence>MTDQTAKLFEELVELNYQLYNSLFLTLPLDAVEQTGTLLPLLVESCERGLADGNDPRQIIGDFFDKHRAHFSQDEQVQFLFKIIQYVERQVVLVDALEDAAYSRIHQIENKSSLLRLTERAEDDGRTEKLAHLLKNFGVRVVLTAHPTQFYPGQVLAIISDLSDAIGGARIGEVRDLLQQLGNTPFFKKQKPTPYDEAVLLTWYLGNILYPAIGDIVDPLAARYPDSVNNNSELISIGFWPGGDRDGNPFVTTETTLRVAARLRRAILQCYHQDLRALKRRLSFDGVYDLLDRLDKGIRDELVEKDDREDITLAGIFAALDEAETLIIDRFQSMYLEPLRSFRRKLTLFGFHFASIDIRQDSRVITGAFNNIIDQYPGVLPDNFDALSEQAQVDALIQCRVSEPVVASQFDDPVVRDTIDSFGVIRQIQTSNGERGAHRYIISNCRGPVDVARVLALFRLCGWGDEDISVDIVPLFETVNDLQHGGESMTSLYQNQQYQAHLQKRRQRQTVMLGFSDGTKDGGYLMANWAIYSAKETITGVSRDAGVEVVFFDGRGGPPARGGGDAYLFYAAHGKNIESNQIQMTVQGQTISSHYGIKVAASHNLGQLMTAGLENNLIDRADRELDDLQRNLIRDLAERSYAKYETFKQHELFMPYLEEMSVLKYYAMANIGSRPSKRGGTGALKFEDLRAIPFVGSWSQLKQNVPGFYGLGTALKAQEEFGRLDACLDLYQRSRFFRALISNSMQSMSKTNFELTRYMEKDPRFGEFWQDIYQEYLLSKEMVLKVAGQEELLQDNARSRLSIRLREQVVLPLLTIQQYALIRIRECREEDDQARLAVYEKMVVRTLFGNINAARNSA</sequence>